<organism evidence="3 4">
    <name type="scientific">Boletus reticuloceps</name>
    <dbReference type="NCBI Taxonomy" id="495285"/>
    <lineage>
        <taxon>Eukaryota</taxon>
        <taxon>Fungi</taxon>
        <taxon>Dikarya</taxon>
        <taxon>Basidiomycota</taxon>
        <taxon>Agaricomycotina</taxon>
        <taxon>Agaricomycetes</taxon>
        <taxon>Agaricomycetidae</taxon>
        <taxon>Boletales</taxon>
        <taxon>Boletineae</taxon>
        <taxon>Boletaceae</taxon>
        <taxon>Boletoideae</taxon>
        <taxon>Boletus</taxon>
    </lineage>
</organism>
<feature type="compositionally biased region" description="Low complexity" evidence="1">
    <location>
        <begin position="161"/>
        <end position="172"/>
    </location>
</feature>
<keyword evidence="4" id="KW-1185">Reference proteome</keyword>
<feature type="transmembrane region" description="Helical" evidence="2">
    <location>
        <begin position="77"/>
        <end position="97"/>
    </location>
</feature>
<evidence type="ECO:0000313" key="3">
    <source>
        <dbReference type="EMBL" id="KAG6381851.1"/>
    </source>
</evidence>
<dbReference type="EMBL" id="JAGFBS010000001">
    <property type="protein sequence ID" value="KAG6381851.1"/>
    <property type="molecule type" value="Genomic_DNA"/>
</dbReference>
<protein>
    <submittedName>
        <fullName evidence="3">Uncharacterized protein</fullName>
    </submittedName>
</protein>
<name>A0A8I2Z0Q0_9AGAM</name>
<keyword evidence="2" id="KW-1133">Transmembrane helix</keyword>
<sequence length="204" mass="21353">MATTAPSSTMSPASLLFATSNAKRLAHFSKPHRNEALLRLRNSTLCLVTLGLLTYLLPVPSLWTALNVVRGEGHVDVFWAVCAAEVALSGLLALNIIQAAVAIQYPRTPLPPLPSSPAKGLLTPQGQKKRRTILSPATSPQTQRSFTSSTPSPFGVSFGASTSSVPSTPSPSLAAYHGKHPPSLGRAFNGLSLSLLAGDSDDDS</sequence>
<keyword evidence="2" id="KW-0812">Transmembrane</keyword>
<comment type="caution">
    <text evidence="3">The sequence shown here is derived from an EMBL/GenBank/DDBJ whole genome shotgun (WGS) entry which is preliminary data.</text>
</comment>
<evidence type="ECO:0000256" key="1">
    <source>
        <dbReference type="SAM" id="MobiDB-lite"/>
    </source>
</evidence>
<dbReference type="Proteomes" id="UP000683000">
    <property type="component" value="Unassembled WGS sequence"/>
</dbReference>
<accession>A0A8I2Z0Q0</accession>
<evidence type="ECO:0000313" key="4">
    <source>
        <dbReference type="Proteomes" id="UP000683000"/>
    </source>
</evidence>
<dbReference type="AlphaFoldDB" id="A0A8I2Z0Q0"/>
<dbReference type="OrthoDB" id="3248709at2759"/>
<feature type="transmembrane region" description="Helical" evidence="2">
    <location>
        <begin position="40"/>
        <end position="57"/>
    </location>
</feature>
<evidence type="ECO:0000256" key="2">
    <source>
        <dbReference type="SAM" id="Phobius"/>
    </source>
</evidence>
<keyword evidence="2" id="KW-0472">Membrane</keyword>
<proteinExistence type="predicted"/>
<feature type="region of interest" description="Disordered" evidence="1">
    <location>
        <begin position="114"/>
        <end position="179"/>
    </location>
</feature>
<gene>
    <name evidence="3" type="ORF">JVT61DRAFT_464</name>
</gene>
<feature type="compositionally biased region" description="Polar residues" evidence="1">
    <location>
        <begin position="135"/>
        <end position="152"/>
    </location>
</feature>
<reference evidence="3" key="1">
    <citation type="submission" date="2021-03" db="EMBL/GenBank/DDBJ databases">
        <title>Evolutionary innovations through gain and loss of genes in the ectomycorrhizal Boletales.</title>
        <authorList>
            <person name="Wu G."/>
            <person name="Miyauchi S."/>
            <person name="Morin E."/>
            <person name="Yang Z.-L."/>
            <person name="Xu J."/>
            <person name="Martin F.M."/>
        </authorList>
    </citation>
    <scope>NUCLEOTIDE SEQUENCE</scope>
    <source>
        <strain evidence="3">BR01</strain>
    </source>
</reference>